<dbReference type="PATRIC" id="fig|216942.3.peg.636"/>
<proteinExistence type="predicted"/>
<dbReference type="OrthoDB" id="388325at2"/>
<accession>A0A0K1W262</accession>
<evidence type="ECO:0000313" key="1">
    <source>
        <dbReference type="EMBL" id="AKX34256.1"/>
    </source>
</evidence>
<dbReference type="RefSeq" id="WP_075058357.1">
    <property type="nucleotide sequence ID" value="NZ_CP012357.1"/>
</dbReference>
<organism evidence="1 2">
    <name type="scientific">Spiroplasma litorale</name>
    <dbReference type="NCBI Taxonomy" id="216942"/>
    <lineage>
        <taxon>Bacteria</taxon>
        <taxon>Bacillati</taxon>
        <taxon>Mycoplasmatota</taxon>
        <taxon>Mollicutes</taxon>
        <taxon>Entomoplasmatales</taxon>
        <taxon>Spiroplasmataceae</taxon>
        <taxon>Spiroplasma</taxon>
    </lineage>
</organism>
<name>A0A0K1W262_9MOLU</name>
<dbReference type="KEGG" id="sll:SLITO_v1c06270"/>
<reference evidence="1 2" key="1">
    <citation type="journal article" date="2015" name="Genome Announc.">
        <title>Complete Genome Sequence of Spiroplasma litorale TN-1T (DSM 21781), a Bacterium Isolated from a Green-Eyed Horsefly (Tabanus nigrovittatus).</title>
        <authorList>
            <person name="Lo W.S."/>
            <person name="Lai Y.C."/>
            <person name="Lien Y.W."/>
            <person name="Wang T.H."/>
            <person name="Kuo C.H."/>
        </authorList>
    </citation>
    <scope>NUCLEOTIDE SEQUENCE [LARGE SCALE GENOMIC DNA]</scope>
    <source>
        <strain evidence="1 2">TN-1</strain>
    </source>
</reference>
<dbReference type="STRING" id="216942.SLITO_v1c06270"/>
<keyword evidence="2" id="KW-1185">Reference proteome</keyword>
<gene>
    <name evidence="1" type="ORF">SLITO_v1c06270</name>
</gene>
<sequence length="309" mass="36444">MKVINKNNNKFFNYNMMNKNIILINNVEISNDIFNVLSLIFNNKYSTSEYDIIMEKNDISIDKSVDKIIKIPTYFDFLKDICGGGKSILKELIILCLKYDAFSSSSITNLFSFINTIDLTEISLLDNLLNNLNQKTGLNFEYEIQDQIINYIAEQTIFKISSINSEENIINMCQSKLRKIYLELIKSIINIEDKNIHLLFVNPFNFLNYKEIVEYYNEISNISKYTIITDKFVYCDNINNSILKVWYDSNFLDFSNIYDNIKFYMNFSNLISENEFIEELKTNINKLISSYNNELIEINYPVFQYLINN</sequence>
<evidence type="ECO:0000313" key="2">
    <source>
        <dbReference type="Proteomes" id="UP000067476"/>
    </source>
</evidence>
<dbReference type="Proteomes" id="UP000067476">
    <property type="component" value="Chromosome"/>
</dbReference>
<dbReference type="AlphaFoldDB" id="A0A0K1W262"/>
<dbReference type="EMBL" id="CP012357">
    <property type="protein sequence ID" value="AKX34256.1"/>
    <property type="molecule type" value="Genomic_DNA"/>
</dbReference>
<protein>
    <submittedName>
        <fullName evidence="1">Uncharacterized protein</fullName>
    </submittedName>
</protein>